<evidence type="ECO:0000313" key="3">
    <source>
        <dbReference type="Proteomes" id="UP000289437"/>
    </source>
</evidence>
<dbReference type="Gene3D" id="3.50.70.20">
    <property type="entry name" value="Cytochrome P460"/>
    <property type="match status" value="1"/>
</dbReference>
<reference evidence="2 3" key="1">
    <citation type="submission" date="2018-11" db="EMBL/GenBank/DDBJ databases">
        <authorList>
            <person name="Mardanov A.V."/>
            <person name="Ravin N.V."/>
            <person name="Dedysh S.N."/>
        </authorList>
    </citation>
    <scope>NUCLEOTIDE SEQUENCE [LARGE SCALE GENOMIC DNA]</scope>
    <source>
        <strain evidence="2 3">AF10</strain>
    </source>
</reference>
<reference evidence="3" key="2">
    <citation type="submission" date="2019-02" db="EMBL/GenBank/DDBJ databases">
        <title>Granulicella sibirica sp. nov., a psychrotolerant acidobacterium isolated from an organic soil layer in forested tundra, West Siberia.</title>
        <authorList>
            <person name="Oshkin I.Y."/>
            <person name="Kulichevskaya I.S."/>
            <person name="Rijpstra W.I.C."/>
            <person name="Sinninghe Damste J.S."/>
            <person name="Rakitin A.L."/>
            <person name="Ravin N.V."/>
            <person name="Dedysh S.N."/>
        </authorList>
    </citation>
    <scope>NUCLEOTIDE SEQUENCE [LARGE SCALE GENOMIC DNA]</scope>
    <source>
        <strain evidence="3">AF10</strain>
    </source>
</reference>
<keyword evidence="3" id="KW-1185">Reference proteome</keyword>
<dbReference type="InterPro" id="IPR025992">
    <property type="entry name" value="Haem-bd"/>
</dbReference>
<dbReference type="RefSeq" id="WP_128911194.1">
    <property type="nucleotide sequence ID" value="NZ_RDSM01000001.1"/>
</dbReference>
<dbReference type="AlphaFoldDB" id="A0A4Q0T1B2"/>
<proteinExistence type="predicted"/>
<dbReference type="OrthoDB" id="196738at2"/>
<dbReference type="CDD" id="cd20753">
    <property type="entry name" value="cyt_P460_Mc-like"/>
    <property type="match status" value="1"/>
</dbReference>
<dbReference type="SMART" id="SM01235">
    <property type="entry name" value="Haem_bd"/>
    <property type="match status" value="1"/>
</dbReference>
<dbReference type="EMBL" id="RDSM01000001">
    <property type="protein sequence ID" value="RXH56947.1"/>
    <property type="molecule type" value="Genomic_DNA"/>
</dbReference>
<dbReference type="Proteomes" id="UP000289437">
    <property type="component" value="Unassembled WGS sequence"/>
</dbReference>
<evidence type="ECO:0000259" key="1">
    <source>
        <dbReference type="SMART" id="SM01235"/>
    </source>
</evidence>
<protein>
    <submittedName>
        <fullName evidence="2">Putative cytochrome p460</fullName>
    </submittedName>
</protein>
<dbReference type="Pfam" id="PF16694">
    <property type="entry name" value="Cytochrome_P460"/>
    <property type="match status" value="1"/>
</dbReference>
<dbReference type="InterPro" id="IPR032033">
    <property type="entry name" value="Cytochrome_P460"/>
</dbReference>
<evidence type="ECO:0000313" key="2">
    <source>
        <dbReference type="EMBL" id="RXH56947.1"/>
    </source>
</evidence>
<gene>
    <name evidence="2" type="ORF">GRAN_0257</name>
</gene>
<feature type="domain" description="Haem-binding" evidence="1">
    <location>
        <begin position="12"/>
        <end position="141"/>
    </location>
</feature>
<comment type="caution">
    <text evidence="2">The sequence shown here is derived from an EMBL/GenBank/DDBJ whole genome shotgun (WGS) entry which is preliminary data.</text>
</comment>
<dbReference type="Pfam" id="PF14376">
    <property type="entry name" value="Haem_bd"/>
    <property type="match status" value="1"/>
</dbReference>
<organism evidence="2 3">
    <name type="scientific">Granulicella sibirica</name>
    <dbReference type="NCBI Taxonomy" id="2479048"/>
    <lineage>
        <taxon>Bacteria</taxon>
        <taxon>Pseudomonadati</taxon>
        <taxon>Acidobacteriota</taxon>
        <taxon>Terriglobia</taxon>
        <taxon>Terriglobales</taxon>
        <taxon>Acidobacteriaceae</taxon>
        <taxon>Granulicella</taxon>
    </lineage>
</organism>
<sequence>MKMFGKLIVAAVVVFAVLQVIRPAIPTRPATAEIQAPVEVKQILQKDCYSCHSDQRRLAWFDQIVPAYWLVRHDILTAREHLNFETIGSKPAAAQKSTLFEAVNMIQLGAMPLPQFVRLHPEARVTAEELSTLKAYLAPWSTAPAPASSEPATAAPAPIALASVPPEFNGVPFDPTFESWKPISTTDRGDNNTFRFILGNDIAIKAAQSGNITPWPDGSRFAKVAWQQETSPDGLIRPGKFIQVELMIKDANLYKSTEGWGWGRWRGFDLKPYGTDAKFVTECTTCHLPVKGDDYVYTLPMTQAKVAREEAVNNHAAALPASLPFQPLAWNAITMFVDPKTHTTATLYGNEAAIAAVQPRGGAPTPTTYPEGSVLALVTWVQREDPHWFGGRIPDSVQSVEFVQPNSQIPYRRFTGSALAEDIADPTIATHRAIFVTSLAPARLP</sequence>
<dbReference type="InterPro" id="IPR038142">
    <property type="entry name" value="Cytochrome_P460_sp"/>
</dbReference>
<accession>A0A4Q0T1B2</accession>
<name>A0A4Q0T1B2_9BACT</name>